<keyword evidence="1" id="KW-1133">Transmembrane helix</keyword>
<feature type="transmembrane region" description="Helical" evidence="1">
    <location>
        <begin position="50"/>
        <end position="80"/>
    </location>
</feature>
<evidence type="ECO:0000313" key="2">
    <source>
        <dbReference type="EMBL" id="HIX38795.1"/>
    </source>
</evidence>
<dbReference type="Proteomes" id="UP000824230">
    <property type="component" value="Unassembled WGS sequence"/>
</dbReference>
<feature type="transmembrane region" description="Helical" evidence="1">
    <location>
        <begin position="229"/>
        <end position="252"/>
    </location>
</feature>
<dbReference type="AlphaFoldDB" id="A0A9D2APB1"/>
<dbReference type="Pfam" id="PF12730">
    <property type="entry name" value="ABC2_membrane_4"/>
    <property type="match status" value="1"/>
</dbReference>
<feature type="transmembrane region" description="Helical" evidence="1">
    <location>
        <begin position="101"/>
        <end position="125"/>
    </location>
</feature>
<comment type="caution">
    <text evidence="2">The sequence shown here is derived from an EMBL/GenBank/DDBJ whole genome shotgun (WGS) entry which is preliminary data.</text>
</comment>
<accession>A0A9D2APB1</accession>
<gene>
    <name evidence="2" type="ORF">H9738_13165</name>
</gene>
<reference evidence="2" key="2">
    <citation type="submission" date="2021-04" db="EMBL/GenBank/DDBJ databases">
        <authorList>
            <person name="Gilroy R."/>
        </authorList>
    </citation>
    <scope>NUCLEOTIDE SEQUENCE</scope>
    <source>
        <strain evidence="2">ChiHjej12B11-1927</strain>
    </source>
</reference>
<dbReference type="NCBIfam" id="TIGR03732">
    <property type="entry name" value="lanti_perm_MutE"/>
    <property type="match status" value="1"/>
</dbReference>
<dbReference type="InterPro" id="IPR021205">
    <property type="entry name" value="Lanti_perm_SpaE/MutE/EpiE-like"/>
</dbReference>
<organism evidence="2 3">
    <name type="scientific">Candidatus Blautia pullistercoris</name>
    <dbReference type="NCBI Taxonomy" id="2838499"/>
    <lineage>
        <taxon>Bacteria</taxon>
        <taxon>Bacillati</taxon>
        <taxon>Bacillota</taxon>
        <taxon>Clostridia</taxon>
        <taxon>Lachnospirales</taxon>
        <taxon>Lachnospiraceae</taxon>
        <taxon>Blautia</taxon>
    </lineage>
</organism>
<keyword evidence="1" id="KW-0812">Transmembrane</keyword>
<protein>
    <submittedName>
        <fullName evidence="2">Lantibiotic immunity ABC transporter MutE/EpiE family permease subunit</fullName>
    </submittedName>
</protein>
<dbReference type="CDD" id="cd21807">
    <property type="entry name" value="ABC-2_lan_permease_MutE_EpiE-like"/>
    <property type="match status" value="1"/>
</dbReference>
<name>A0A9D2APB1_9FIRM</name>
<proteinExistence type="predicted"/>
<sequence length="257" mass="27689">MEGLFSELLKYKRTFMGKLIVFFPLFFAVYALVLSILMQNPLAEAHGNTAISYGTFLASVFNWWSFLFLPLGYALFAALAASQEKKAGNYQALLSRNVSPAVLWVSKILGMAVYTLLSSCVLILVVSMTGLIGAEGVLPAGKILAGSLVCWLVSLPLIPLQLWAATRGGIFLSMGMGFAGMILGVVAAPGTVWIICPWSWATRLMCPVIGVHPNGTMLSDSDPLLSCTAIPLGIVVSLAALAVFTLFTTVWFTKRER</sequence>
<feature type="transmembrane region" description="Helical" evidence="1">
    <location>
        <begin position="137"/>
        <end position="158"/>
    </location>
</feature>
<feature type="transmembrane region" description="Helical" evidence="1">
    <location>
        <begin position="20"/>
        <end position="38"/>
    </location>
</feature>
<dbReference type="EMBL" id="DXFG01000301">
    <property type="protein sequence ID" value="HIX38795.1"/>
    <property type="molecule type" value="Genomic_DNA"/>
</dbReference>
<reference evidence="2" key="1">
    <citation type="journal article" date="2021" name="PeerJ">
        <title>Extensive microbial diversity within the chicken gut microbiome revealed by metagenomics and culture.</title>
        <authorList>
            <person name="Gilroy R."/>
            <person name="Ravi A."/>
            <person name="Getino M."/>
            <person name="Pursley I."/>
            <person name="Horton D.L."/>
            <person name="Alikhan N.F."/>
            <person name="Baker D."/>
            <person name="Gharbi K."/>
            <person name="Hall N."/>
            <person name="Watson M."/>
            <person name="Adriaenssens E.M."/>
            <person name="Foster-Nyarko E."/>
            <person name="Jarju S."/>
            <person name="Secka A."/>
            <person name="Antonio M."/>
            <person name="Oren A."/>
            <person name="Chaudhuri R.R."/>
            <person name="La Ragione R."/>
            <person name="Hildebrand F."/>
            <person name="Pallen M.J."/>
        </authorList>
    </citation>
    <scope>NUCLEOTIDE SEQUENCE</scope>
    <source>
        <strain evidence="2">ChiHjej12B11-1927</strain>
    </source>
</reference>
<feature type="transmembrane region" description="Helical" evidence="1">
    <location>
        <begin position="170"/>
        <end position="195"/>
    </location>
</feature>
<keyword evidence="1" id="KW-0472">Membrane</keyword>
<evidence type="ECO:0000313" key="3">
    <source>
        <dbReference type="Proteomes" id="UP000824230"/>
    </source>
</evidence>
<evidence type="ECO:0000256" key="1">
    <source>
        <dbReference type="SAM" id="Phobius"/>
    </source>
</evidence>